<dbReference type="PANTHER" id="PTHR15681:SF1">
    <property type="entry name" value="MAD2L1-BINDING PROTEIN"/>
    <property type="match status" value="1"/>
</dbReference>
<dbReference type="AlphaFoldDB" id="A0A315VT10"/>
<protein>
    <recommendedName>
        <fullName evidence="4">MAD2L1-binding protein</fullName>
    </recommendedName>
</protein>
<feature type="region of interest" description="Disordered" evidence="1">
    <location>
        <begin position="1"/>
        <end position="50"/>
    </location>
</feature>
<dbReference type="GO" id="GO:0005634">
    <property type="term" value="C:nucleus"/>
    <property type="evidence" value="ECO:0007669"/>
    <property type="project" value="InterPro"/>
</dbReference>
<dbReference type="InterPro" id="IPR053729">
    <property type="entry name" value="MAD2L1BP_domain_sf"/>
</dbReference>
<evidence type="ECO:0000256" key="1">
    <source>
        <dbReference type="SAM" id="MobiDB-lite"/>
    </source>
</evidence>
<dbReference type="GO" id="GO:0007096">
    <property type="term" value="P:regulation of exit from mitosis"/>
    <property type="evidence" value="ECO:0007669"/>
    <property type="project" value="InterPro"/>
</dbReference>
<accession>A0A315VT10</accession>
<dbReference type="PANTHER" id="PTHR15681">
    <property type="entry name" value="MAD2L1-BINDING PROTEIN"/>
    <property type="match status" value="1"/>
</dbReference>
<dbReference type="STRING" id="33528.ENSGAFP00000008826"/>
<comment type="caution">
    <text evidence="2">The sequence shown here is derived from an EMBL/GenBank/DDBJ whole genome shotgun (WGS) entry which is preliminary data.</text>
</comment>
<feature type="region of interest" description="Disordered" evidence="1">
    <location>
        <begin position="88"/>
        <end position="134"/>
    </location>
</feature>
<proteinExistence type="predicted"/>
<feature type="compositionally biased region" description="Polar residues" evidence="1">
    <location>
        <begin position="1"/>
        <end position="23"/>
    </location>
</feature>
<dbReference type="EMBL" id="NHOQ01001229">
    <property type="protein sequence ID" value="PWA25970.1"/>
    <property type="molecule type" value="Genomic_DNA"/>
</dbReference>
<gene>
    <name evidence="2" type="ORF">CCH79_00001478</name>
</gene>
<name>A0A315VT10_GAMAF</name>
<evidence type="ECO:0000313" key="3">
    <source>
        <dbReference type="Proteomes" id="UP000250572"/>
    </source>
</evidence>
<evidence type="ECO:0008006" key="4">
    <source>
        <dbReference type="Google" id="ProtNLM"/>
    </source>
</evidence>
<keyword evidence="3" id="KW-1185">Reference proteome</keyword>
<sequence length="467" mass="52211">MADQCDTLQPILNSDETEGSSTVHSKDGRIKRRLSFASEKNSRTAEESSMTCRLLSLQSLSDGSNSYRLSSEIDERRTDLIKISLESNNGTDVKGVPREEHSVPNTEEKENSSELSDIQGKTETEETSGPDVRKDTNFEEQDAEVVRKAQEEGCVDVVFPGAVTQDGCYRFVSEILKCILYQRQQLPMTYDQLVYSQKKLQTSKQERGAVTRRPLHSADLDLRKCHQTLQELEELLQQLEVLFSMSRVPRVLLLMGGSLILPKEMYEVNMEALVLATGDQSLRASSCLRQLFRTLFVADLLSDNNPVRLMPTTVLALAHRECGVGWFRPKLQFKVPTRVKNKIITLSTEGHAAEGEDWQDYNTFSGSEIFYCFGKLDDIVGQEPGLLQCGKVSASGHEGVGDYVLVPDLCPGFGAVQELLGESSQSSQDSTCCSCCHSTPNKELLLCNIQPKERVPAKFERKMVEMQ</sequence>
<feature type="compositionally biased region" description="Basic and acidic residues" evidence="1">
    <location>
        <begin position="95"/>
        <end position="112"/>
    </location>
</feature>
<reference evidence="2 3" key="1">
    <citation type="journal article" date="2018" name="G3 (Bethesda)">
        <title>A High-Quality Reference Genome for the Invasive Mosquitofish Gambusia affinis Using a Chicago Library.</title>
        <authorList>
            <person name="Hoffberg S.L."/>
            <person name="Troendle N.J."/>
            <person name="Glenn T.C."/>
            <person name="Mahmud O."/>
            <person name="Louha S."/>
            <person name="Chalopin D."/>
            <person name="Bennetzen J.L."/>
            <person name="Mauricio R."/>
        </authorList>
    </citation>
    <scope>NUCLEOTIDE SEQUENCE [LARGE SCALE GENOMIC DNA]</scope>
    <source>
        <strain evidence="2">NE01/NJP1002.9</strain>
        <tissue evidence="2">Muscle</tissue>
    </source>
</reference>
<dbReference type="Pfam" id="PF06581">
    <property type="entry name" value="p31comet"/>
    <property type="match status" value="1"/>
</dbReference>
<feature type="non-terminal residue" evidence="2">
    <location>
        <position position="467"/>
    </location>
</feature>
<organism evidence="2 3">
    <name type="scientific">Gambusia affinis</name>
    <name type="common">Western mosquitofish</name>
    <name type="synonym">Heterandria affinis</name>
    <dbReference type="NCBI Taxonomy" id="33528"/>
    <lineage>
        <taxon>Eukaryota</taxon>
        <taxon>Metazoa</taxon>
        <taxon>Chordata</taxon>
        <taxon>Craniata</taxon>
        <taxon>Vertebrata</taxon>
        <taxon>Euteleostomi</taxon>
        <taxon>Actinopterygii</taxon>
        <taxon>Neopterygii</taxon>
        <taxon>Teleostei</taxon>
        <taxon>Neoteleostei</taxon>
        <taxon>Acanthomorphata</taxon>
        <taxon>Ovalentaria</taxon>
        <taxon>Atherinomorphae</taxon>
        <taxon>Cyprinodontiformes</taxon>
        <taxon>Poeciliidae</taxon>
        <taxon>Poeciliinae</taxon>
        <taxon>Gambusia</taxon>
    </lineage>
</organism>
<dbReference type="Gene3D" id="3.30.900.20">
    <property type="match status" value="1"/>
</dbReference>
<dbReference type="Proteomes" id="UP000250572">
    <property type="component" value="Unassembled WGS sequence"/>
</dbReference>
<dbReference type="InterPro" id="IPR009511">
    <property type="entry name" value="MAD1/Cdc20-bound-Mad2-bd"/>
</dbReference>
<evidence type="ECO:0000313" key="2">
    <source>
        <dbReference type="EMBL" id="PWA25970.1"/>
    </source>
</evidence>